<dbReference type="RefSeq" id="WP_084855578.1">
    <property type="nucleotide sequence ID" value="NZ_NBWC01000012.1"/>
</dbReference>
<dbReference type="OrthoDB" id="6877103at2"/>
<dbReference type="AlphaFoldDB" id="A0A1X0ZZ79"/>
<accession>A0A1X0ZZ79</accession>
<protein>
    <submittedName>
        <fullName evidence="2">Uncharacterized protein</fullName>
    </submittedName>
</protein>
<keyword evidence="1" id="KW-0472">Membrane</keyword>
<keyword evidence="1" id="KW-0812">Transmembrane</keyword>
<evidence type="ECO:0000313" key="2">
    <source>
        <dbReference type="EMBL" id="ORL64915.1"/>
    </source>
</evidence>
<evidence type="ECO:0000256" key="1">
    <source>
        <dbReference type="SAM" id="Phobius"/>
    </source>
</evidence>
<gene>
    <name evidence="2" type="ORF">B7H17_09250</name>
</gene>
<organism evidence="2 3">
    <name type="scientific">Pseudomonas putida</name>
    <name type="common">Arthrobacter siderocapsulatus</name>
    <dbReference type="NCBI Taxonomy" id="303"/>
    <lineage>
        <taxon>Bacteria</taxon>
        <taxon>Pseudomonadati</taxon>
        <taxon>Pseudomonadota</taxon>
        <taxon>Gammaproteobacteria</taxon>
        <taxon>Pseudomonadales</taxon>
        <taxon>Pseudomonadaceae</taxon>
        <taxon>Pseudomonas</taxon>
    </lineage>
</organism>
<reference evidence="2 3" key="1">
    <citation type="submission" date="2017-04" db="EMBL/GenBank/DDBJ databases">
        <title>Presence of VIM-2 positive Pseudomonas species in chickens and their surrounding environment.</title>
        <authorList>
            <person name="Zhang R."/>
        </authorList>
    </citation>
    <scope>NUCLEOTIDE SEQUENCE [LARGE SCALE GENOMIC DNA]</scope>
    <source>
        <strain evidence="2 3">DZ-C18</strain>
    </source>
</reference>
<proteinExistence type="predicted"/>
<dbReference type="EMBL" id="NBWC01000012">
    <property type="protein sequence ID" value="ORL64915.1"/>
    <property type="molecule type" value="Genomic_DNA"/>
</dbReference>
<comment type="caution">
    <text evidence="2">The sequence shown here is derived from an EMBL/GenBank/DDBJ whole genome shotgun (WGS) entry which is preliminary data.</text>
</comment>
<feature type="transmembrane region" description="Helical" evidence="1">
    <location>
        <begin position="203"/>
        <end position="221"/>
    </location>
</feature>
<keyword evidence="1" id="KW-1133">Transmembrane helix</keyword>
<dbReference type="Proteomes" id="UP000193675">
    <property type="component" value="Unassembled WGS sequence"/>
</dbReference>
<evidence type="ECO:0000313" key="3">
    <source>
        <dbReference type="Proteomes" id="UP000193675"/>
    </source>
</evidence>
<feature type="transmembrane region" description="Helical" evidence="1">
    <location>
        <begin position="77"/>
        <end position="94"/>
    </location>
</feature>
<name>A0A1X0ZZ79_PSEPU</name>
<feature type="transmembrane region" description="Helical" evidence="1">
    <location>
        <begin position="43"/>
        <end position="65"/>
    </location>
</feature>
<feature type="transmembrane region" description="Helical" evidence="1">
    <location>
        <begin position="159"/>
        <end position="182"/>
    </location>
</feature>
<sequence>MSEVFLLLLVFVFAPALKGYVANVRQSPRKRVWYYRNYLIVLGWTRLHYSMLLFFVCTLLLYAVAGLKMSGLAIDQPIGLTLLLLTGVSGLWYLRCYFEPRIKWLQEKLPWKPVLAVAAVAVATLSKVYTDQLIAELTHLPARDLPNAQVLLSAAMNPALWFAGLTLLLSFSVMFLSGFLMLRSMVRDYFSMKEKRKYDVKPDMTAIVAMFMCVFIFGPMMEELFTRKNYETWARQAIAFATFNLPASYCGLSDLEDVTVAPLSNDTAAIAIPDEALGYRFETIACTPQKKSQAAVIALLRE</sequence>